<gene>
    <name evidence="5" type="ORF">AWC02_19445</name>
</gene>
<dbReference type="EMBL" id="LQOT01000076">
    <property type="protein sequence ID" value="ORV39564.1"/>
    <property type="molecule type" value="Genomic_DNA"/>
</dbReference>
<feature type="domain" description="Glycoside hydrolase family 5" evidence="4">
    <location>
        <begin position="99"/>
        <end position="320"/>
    </location>
</feature>
<proteinExistence type="inferred from homology"/>
<evidence type="ECO:0000256" key="1">
    <source>
        <dbReference type="ARBA" id="ARBA00022801"/>
    </source>
</evidence>
<keyword evidence="1 3" id="KW-0378">Hydrolase</keyword>
<comment type="similarity">
    <text evidence="3">Belongs to the glycosyl hydrolase 5 (cellulase A) family.</text>
</comment>
<keyword evidence="2 3" id="KW-0326">Glycosidase</keyword>
<dbReference type="Pfam" id="PF00150">
    <property type="entry name" value="Cellulase"/>
    <property type="match status" value="1"/>
</dbReference>
<accession>A0A1X1T4Q3</accession>
<dbReference type="AlphaFoldDB" id="A0A1X1T4Q3"/>
<evidence type="ECO:0000256" key="3">
    <source>
        <dbReference type="RuleBase" id="RU361153"/>
    </source>
</evidence>
<evidence type="ECO:0000259" key="4">
    <source>
        <dbReference type="Pfam" id="PF00150"/>
    </source>
</evidence>
<name>A0A1X1T4Q3_9MYCO</name>
<evidence type="ECO:0000313" key="6">
    <source>
        <dbReference type="Proteomes" id="UP000193465"/>
    </source>
</evidence>
<dbReference type="InterPro" id="IPR017853">
    <property type="entry name" value="GH"/>
</dbReference>
<evidence type="ECO:0000313" key="5">
    <source>
        <dbReference type="EMBL" id="ORV39564.1"/>
    </source>
</evidence>
<reference evidence="5 6" key="1">
    <citation type="submission" date="2016-01" db="EMBL/GenBank/DDBJ databases">
        <title>The new phylogeny of the genus Mycobacterium.</title>
        <authorList>
            <person name="Tarcisio F."/>
            <person name="Conor M."/>
            <person name="Antonella G."/>
            <person name="Elisabetta G."/>
            <person name="Giulia F.S."/>
            <person name="Sara T."/>
            <person name="Anna F."/>
            <person name="Clotilde B."/>
            <person name="Roberto B."/>
            <person name="Veronica D.S."/>
            <person name="Fabio R."/>
            <person name="Monica P."/>
            <person name="Olivier J."/>
            <person name="Enrico T."/>
            <person name="Nicola S."/>
        </authorList>
    </citation>
    <scope>NUCLEOTIDE SEQUENCE [LARGE SCALE GENOMIC DNA]</scope>
    <source>
        <strain evidence="5 6">ATCC 27353</strain>
    </source>
</reference>
<dbReference type="InterPro" id="IPR051923">
    <property type="entry name" value="Glycosyl_Hydrolase_39"/>
</dbReference>
<dbReference type="GO" id="GO:0000272">
    <property type="term" value="P:polysaccharide catabolic process"/>
    <property type="evidence" value="ECO:0007669"/>
    <property type="project" value="InterPro"/>
</dbReference>
<dbReference type="Gene3D" id="3.20.20.80">
    <property type="entry name" value="Glycosidases"/>
    <property type="match status" value="1"/>
</dbReference>
<dbReference type="Proteomes" id="UP000193465">
    <property type="component" value="Unassembled WGS sequence"/>
</dbReference>
<dbReference type="InterPro" id="IPR001547">
    <property type="entry name" value="Glyco_hydro_5"/>
</dbReference>
<dbReference type="PANTHER" id="PTHR12631">
    <property type="entry name" value="ALPHA-L-IDURONIDASE"/>
    <property type="match status" value="1"/>
</dbReference>
<sequence length="486" mass="50829">MAGNIAGIGDTLALTINVEAVPLLIPRRRIPAALAAALLAVSTLTGAAGVQPSHPVATSPITAPSVIRLETITLVNADTSDVATQVFGVADSNLYTLSPSELVAQLSEIRDLGVTDLRLGVPWIYIQPTVATYDWAQMDNVINTAHGMGFGITAAITGNPTWNGLPLAGAPDPTAYAAFAAEVAQRYGNEIAAYEIWNEPNGVIFYAPVSAETYTTVLQAAYTAIKAVDPDATVLAGALGATTTIAGVSVSPQEFLEQMYASGAQGYFDAVSYHPYHYTLPFSAGLGLTNSPWEQVHALNAIMAANGDGDLKIWATEYGNPTTPVFGVSETVQASFLEDFLVAWSKLSFSGPAFIYSGQDVATGMLNHEANFGLFTDDGTPKSAAEVLAGLIAAKDNGALPDYSAPLLPEAEEAYIQLASIAAGLINQALIIPNAIVAALYEVLPEPLQQVFTAVSDFITAATTEFLEATKPLALDAISVLLDLGF</sequence>
<keyword evidence="6" id="KW-1185">Reference proteome</keyword>
<dbReference type="PANTHER" id="PTHR12631:SF10">
    <property type="entry name" value="BETA-XYLOSIDASE-LIKE PROTEIN-RELATED"/>
    <property type="match status" value="1"/>
</dbReference>
<organism evidence="5 6">
    <name type="scientific">Mycolicibacter engbaekii</name>
    <dbReference type="NCBI Taxonomy" id="188915"/>
    <lineage>
        <taxon>Bacteria</taxon>
        <taxon>Bacillati</taxon>
        <taxon>Actinomycetota</taxon>
        <taxon>Actinomycetes</taxon>
        <taxon>Mycobacteriales</taxon>
        <taxon>Mycobacteriaceae</taxon>
        <taxon>Mycolicibacter</taxon>
    </lineage>
</organism>
<evidence type="ECO:0000256" key="2">
    <source>
        <dbReference type="ARBA" id="ARBA00023295"/>
    </source>
</evidence>
<protein>
    <recommendedName>
        <fullName evidence="4">Glycoside hydrolase family 5 domain-containing protein</fullName>
    </recommendedName>
</protein>
<dbReference type="GO" id="GO:0004553">
    <property type="term" value="F:hydrolase activity, hydrolyzing O-glycosyl compounds"/>
    <property type="evidence" value="ECO:0007669"/>
    <property type="project" value="InterPro"/>
</dbReference>
<comment type="caution">
    <text evidence="5">The sequence shown here is derived from an EMBL/GenBank/DDBJ whole genome shotgun (WGS) entry which is preliminary data.</text>
</comment>
<dbReference type="SUPFAM" id="SSF51445">
    <property type="entry name" value="(Trans)glycosidases"/>
    <property type="match status" value="1"/>
</dbReference>
<dbReference type="STRING" id="188915.AWC02_19445"/>